<keyword evidence="2" id="KW-1185">Reference proteome</keyword>
<accession>A0ACC0AJD4</accession>
<proteinExistence type="predicted"/>
<sequence length="418" mass="47902">MNWRKHFCFIAMQSKCRISVFQKGQSSALSTEKNLFATLQDRGYVPAVSHQQAGCSTKHFQDKSGKNISWGVKLPCALSRNMFTQRKYAMLLSCQYSDRTKNDPDLSRDFFVQLWVEDKKRKSSEAQDRQKVLSRHFGNRTNFKHPSGTPLLGASVTYEGYDAEMNTVLRQPPTSQSLTGALKPSSAEEAKVAPLLARSHLLITRDIEWANLVWSLEQESRFLIVDVHHPTSPVGAIREQSNFFMRQLLRTRRPFVAYIYDGLGNELFRVRRPFWWITSSIFVEINGKEIGVVHRRWHLWRRIYDLYLGNKQFAVVENPGLWNWTFTLEDIDGAVLAEINRNWRGVGFEIFTDAGQYVIRFGTADSSAAPLPVIDDLKVKRPLTLSERAVAVALAVSLDCDYFSRHGGWMLPFLVATE</sequence>
<evidence type="ECO:0000313" key="1">
    <source>
        <dbReference type="EMBL" id="KAI5660836.1"/>
    </source>
</evidence>
<name>A0ACC0AJD4_CATRO</name>
<protein>
    <submittedName>
        <fullName evidence="1">Uncharacterized protein</fullName>
    </submittedName>
</protein>
<dbReference type="Proteomes" id="UP001060085">
    <property type="component" value="Linkage Group LG05"/>
</dbReference>
<comment type="caution">
    <text evidence="1">The sequence shown here is derived from an EMBL/GenBank/DDBJ whole genome shotgun (WGS) entry which is preliminary data.</text>
</comment>
<organism evidence="1 2">
    <name type="scientific">Catharanthus roseus</name>
    <name type="common">Madagascar periwinkle</name>
    <name type="synonym">Vinca rosea</name>
    <dbReference type="NCBI Taxonomy" id="4058"/>
    <lineage>
        <taxon>Eukaryota</taxon>
        <taxon>Viridiplantae</taxon>
        <taxon>Streptophyta</taxon>
        <taxon>Embryophyta</taxon>
        <taxon>Tracheophyta</taxon>
        <taxon>Spermatophyta</taxon>
        <taxon>Magnoliopsida</taxon>
        <taxon>eudicotyledons</taxon>
        <taxon>Gunneridae</taxon>
        <taxon>Pentapetalae</taxon>
        <taxon>asterids</taxon>
        <taxon>lamiids</taxon>
        <taxon>Gentianales</taxon>
        <taxon>Apocynaceae</taxon>
        <taxon>Rauvolfioideae</taxon>
        <taxon>Vinceae</taxon>
        <taxon>Catharanthinae</taxon>
        <taxon>Catharanthus</taxon>
    </lineage>
</organism>
<gene>
    <name evidence="1" type="ORF">M9H77_20159</name>
</gene>
<evidence type="ECO:0000313" key="2">
    <source>
        <dbReference type="Proteomes" id="UP001060085"/>
    </source>
</evidence>
<dbReference type="EMBL" id="CM044705">
    <property type="protein sequence ID" value="KAI5660836.1"/>
    <property type="molecule type" value="Genomic_DNA"/>
</dbReference>
<reference evidence="2" key="1">
    <citation type="journal article" date="2023" name="Nat. Plants">
        <title>Single-cell RNA sequencing provides a high-resolution roadmap for understanding the multicellular compartmentation of specialized metabolism.</title>
        <authorList>
            <person name="Sun S."/>
            <person name="Shen X."/>
            <person name="Li Y."/>
            <person name="Li Y."/>
            <person name="Wang S."/>
            <person name="Li R."/>
            <person name="Zhang H."/>
            <person name="Shen G."/>
            <person name="Guo B."/>
            <person name="Wei J."/>
            <person name="Xu J."/>
            <person name="St-Pierre B."/>
            <person name="Chen S."/>
            <person name="Sun C."/>
        </authorList>
    </citation>
    <scope>NUCLEOTIDE SEQUENCE [LARGE SCALE GENOMIC DNA]</scope>
</reference>